<dbReference type="GO" id="GO:0046914">
    <property type="term" value="F:transition metal ion binding"/>
    <property type="evidence" value="ECO:0007669"/>
    <property type="project" value="TreeGrafter"/>
</dbReference>
<dbReference type="Gene3D" id="2.40.420.20">
    <property type="match status" value="1"/>
</dbReference>
<dbReference type="Proteomes" id="UP000318626">
    <property type="component" value="Chromosome"/>
</dbReference>
<dbReference type="GO" id="GO:0060003">
    <property type="term" value="P:copper ion export"/>
    <property type="evidence" value="ECO:0007669"/>
    <property type="project" value="TreeGrafter"/>
</dbReference>
<evidence type="ECO:0000313" key="4">
    <source>
        <dbReference type="EMBL" id="QDU74548.1"/>
    </source>
</evidence>
<dbReference type="KEGG" id="bvo:Pan97_15570"/>
<protein>
    <submittedName>
        <fullName evidence="4">Cation efflux system protein CusB</fullName>
    </submittedName>
</protein>
<evidence type="ECO:0000259" key="3">
    <source>
        <dbReference type="Pfam" id="PF25975"/>
    </source>
</evidence>
<dbReference type="SUPFAM" id="SSF111369">
    <property type="entry name" value="HlyD-like secretion proteins"/>
    <property type="match status" value="1"/>
</dbReference>
<accession>A0A518C5P6</accession>
<dbReference type="Pfam" id="PF25954">
    <property type="entry name" value="Beta-barrel_RND_2"/>
    <property type="match status" value="1"/>
</dbReference>
<dbReference type="Pfam" id="PF25975">
    <property type="entry name" value="CzcB_C"/>
    <property type="match status" value="1"/>
</dbReference>
<reference evidence="5" key="1">
    <citation type="submission" date="2019-02" db="EMBL/GenBank/DDBJ databases">
        <title>Deep-cultivation of Planctomycetes and their phenomic and genomic characterization uncovers novel biology.</title>
        <authorList>
            <person name="Wiegand S."/>
            <person name="Jogler M."/>
            <person name="Boedeker C."/>
            <person name="Pinto D."/>
            <person name="Vollmers J."/>
            <person name="Rivas-Marin E."/>
            <person name="Kohn T."/>
            <person name="Peeters S.H."/>
            <person name="Heuer A."/>
            <person name="Rast P."/>
            <person name="Oberbeckmann S."/>
            <person name="Bunk B."/>
            <person name="Jeske O."/>
            <person name="Meyerdierks A."/>
            <person name="Storesund J.E."/>
            <person name="Kallscheuer N."/>
            <person name="Luecker S."/>
            <person name="Lage O.M."/>
            <person name="Pohl T."/>
            <person name="Merkel B.J."/>
            <person name="Hornburger P."/>
            <person name="Mueller R.-W."/>
            <person name="Bruemmer F."/>
            <person name="Labrenz M."/>
            <person name="Spormann A.M."/>
            <person name="Op den Camp H."/>
            <person name="Overmann J."/>
            <person name="Amann R."/>
            <person name="Jetten M.S.M."/>
            <person name="Mascher T."/>
            <person name="Medema M.H."/>
            <person name="Devos D.P."/>
            <person name="Kaster A.-K."/>
            <person name="Ovreas L."/>
            <person name="Rohde M."/>
            <person name="Galperin M.Y."/>
            <person name="Jogler C."/>
        </authorList>
    </citation>
    <scope>NUCLEOTIDE SEQUENCE [LARGE SCALE GENOMIC DNA]</scope>
    <source>
        <strain evidence="5">Pan97</strain>
    </source>
</reference>
<organism evidence="4 5">
    <name type="scientific">Bremerella volcania</name>
    <dbReference type="NCBI Taxonomy" id="2527984"/>
    <lineage>
        <taxon>Bacteria</taxon>
        <taxon>Pseudomonadati</taxon>
        <taxon>Planctomycetota</taxon>
        <taxon>Planctomycetia</taxon>
        <taxon>Pirellulales</taxon>
        <taxon>Pirellulaceae</taxon>
        <taxon>Bremerella</taxon>
    </lineage>
</organism>
<feature type="domain" description="CusB-like beta-barrel" evidence="2">
    <location>
        <begin position="3"/>
        <end position="65"/>
    </location>
</feature>
<name>A0A518C5P6_9BACT</name>
<sequence>MPDVHVGQTAQLSLPYRPGEIFEGKVIYRYPYVDPKSRQIRVRLEFPNPELKLKPAMYADVELQAPIEGKQILVPQDAVIDIGRRRNIGGEQRHVGYTYVKVGEGTFEPREVELGEELEGGRLQIRSGLKPGEEVVVSGQFQLDSERRVKEANLAMLMQSRGKEEE</sequence>
<dbReference type="InterPro" id="IPR051909">
    <property type="entry name" value="MFP_Cation_Efflux"/>
</dbReference>
<dbReference type="GO" id="GO:0030288">
    <property type="term" value="C:outer membrane-bounded periplasmic space"/>
    <property type="evidence" value="ECO:0007669"/>
    <property type="project" value="TreeGrafter"/>
</dbReference>
<dbReference type="PANTHER" id="PTHR30097:SF15">
    <property type="entry name" value="CATION EFFLUX SYSTEM PROTEIN CUSB"/>
    <property type="match status" value="1"/>
</dbReference>
<dbReference type="InterPro" id="IPR058649">
    <property type="entry name" value="CzcB_C"/>
</dbReference>
<proteinExistence type="predicted"/>
<keyword evidence="1" id="KW-0813">Transport</keyword>
<evidence type="ECO:0000313" key="5">
    <source>
        <dbReference type="Proteomes" id="UP000318626"/>
    </source>
</evidence>
<evidence type="ECO:0000259" key="2">
    <source>
        <dbReference type="Pfam" id="PF25954"/>
    </source>
</evidence>
<dbReference type="GO" id="GO:0015679">
    <property type="term" value="P:plasma membrane copper ion transport"/>
    <property type="evidence" value="ECO:0007669"/>
    <property type="project" value="TreeGrafter"/>
</dbReference>
<dbReference type="AlphaFoldDB" id="A0A518C5P6"/>
<dbReference type="EMBL" id="CP036289">
    <property type="protein sequence ID" value="QDU74548.1"/>
    <property type="molecule type" value="Genomic_DNA"/>
</dbReference>
<dbReference type="PANTHER" id="PTHR30097">
    <property type="entry name" value="CATION EFFLUX SYSTEM PROTEIN CUSB"/>
    <property type="match status" value="1"/>
</dbReference>
<keyword evidence="5" id="KW-1185">Reference proteome</keyword>
<gene>
    <name evidence="4" type="primary">cusB_3</name>
    <name evidence="4" type="ORF">Pan97_15570</name>
</gene>
<evidence type="ECO:0000256" key="1">
    <source>
        <dbReference type="ARBA" id="ARBA00022448"/>
    </source>
</evidence>
<dbReference type="Gene3D" id="2.40.30.170">
    <property type="match status" value="1"/>
</dbReference>
<dbReference type="InterPro" id="IPR058792">
    <property type="entry name" value="Beta-barrel_RND_2"/>
</dbReference>
<feature type="domain" description="CzcB-like C-terminal circularly permuted SH3-like" evidence="3">
    <location>
        <begin position="99"/>
        <end position="143"/>
    </location>
</feature>